<dbReference type="RefSeq" id="WP_164435360.1">
    <property type="nucleotide sequence ID" value="NZ_JAAIKT010000082.1"/>
</dbReference>
<comment type="caution">
    <text evidence="2">The sequence shown here is derived from an EMBL/GenBank/DDBJ whole genome shotgun (WGS) entry which is preliminary data.</text>
</comment>
<reference evidence="2" key="1">
    <citation type="submission" date="2020-02" db="EMBL/GenBank/DDBJ databases">
        <title>A new Streptomyces sp. for controlling soil-borne diseases.</title>
        <authorList>
            <person name="Li X."/>
            <person name="Tian Y."/>
            <person name="Gao K."/>
        </authorList>
    </citation>
    <scope>NUCLEOTIDE SEQUENCE [LARGE SCALE GENOMIC DNA]</scope>
    <source>
        <strain evidence="2">0250</strain>
    </source>
</reference>
<protein>
    <submittedName>
        <fullName evidence="2">Uncharacterized protein</fullName>
    </submittedName>
</protein>
<gene>
    <name evidence="2" type="ORF">G4H13_40370</name>
</gene>
<evidence type="ECO:0000313" key="3">
    <source>
        <dbReference type="Proteomes" id="UP000476310"/>
    </source>
</evidence>
<name>A0A6G4AT68_9ACTN</name>
<dbReference type="EMBL" id="JAAIKT010000082">
    <property type="protein sequence ID" value="NEW76448.1"/>
    <property type="molecule type" value="Genomic_DNA"/>
</dbReference>
<dbReference type="Proteomes" id="UP000476310">
    <property type="component" value="Unassembled WGS sequence"/>
</dbReference>
<sequence>MSLFKKTELTEKAANTHSVARTAQRVHGFGSAEHRPYLQEAARAEREARDAGATWAELDAARANYTN</sequence>
<accession>A0A6G4AT68</accession>
<proteinExistence type="predicted"/>
<keyword evidence="3" id="KW-1185">Reference proteome</keyword>
<evidence type="ECO:0000313" key="2">
    <source>
        <dbReference type="EMBL" id="NEW76448.1"/>
    </source>
</evidence>
<dbReference type="AlphaFoldDB" id="A0A6G4AT68"/>
<evidence type="ECO:0000256" key="1">
    <source>
        <dbReference type="SAM" id="MobiDB-lite"/>
    </source>
</evidence>
<feature type="region of interest" description="Disordered" evidence="1">
    <location>
        <begin position="1"/>
        <end position="34"/>
    </location>
</feature>
<feature type="compositionally biased region" description="Basic and acidic residues" evidence="1">
    <location>
        <begin position="1"/>
        <end position="11"/>
    </location>
</feature>
<organism evidence="2 3">
    <name type="scientific">Streptomyces rhizosphaericus</name>
    <dbReference type="NCBI Taxonomy" id="114699"/>
    <lineage>
        <taxon>Bacteria</taxon>
        <taxon>Bacillati</taxon>
        <taxon>Actinomycetota</taxon>
        <taxon>Actinomycetes</taxon>
        <taxon>Kitasatosporales</taxon>
        <taxon>Streptomycetaceae</taxon>
        <taxon>Streptomyces</taxon>
        <taxon>Streptomyces violaceusniger group</taxon>
    </lineage>
</organism>